<dbReference type="Pfam" id="PF02811">
    <property type="entry name" value="PHP"/>
    <property type="match status" value="1"/>
</dbReference>
<dbReference type="CDD" id="cd07431">
    <property type="entry name" value="PHP_PolIIIA"/>
    <property type="match status" value="1"/>
</dbReference>
<organism evidence="8 9">
    <name type="scientific">Columbia Basin potato purple top phytoplasma</name>
    <dbReference type="NCBI Taxonomy" id="307134"/>
    <lineage>
        <taxon>Bacteria</taxon>
        <taxon>Bacillati</taxon>
        <taxon>Mycoplasmatota</taxon>
        <taxon>Mollicutes</taxon>
        <taxon>Acholeplasmatales</taxon>
        <taxon>Acholeplasmataceae</taxon>
        <taxon>Candidatus Phytoplasma</taxon>
        <taxon>16SrVI (Clover proliferation group)</taxon>
    </lineage>
</organism>
<dbReference type="InterPro" id="IPR040982">
    <property type="entry name" value="DNA_pol3_finger"/>
</dbReference>
<dbReference type="Proteomes" id="UP001221763">
    <property type="component" value="Unassembled WGS sequence"/>
</dbReference>
<keyword evidence="5" id="KW-0239">DNA-directed DNA polymerase</keyword>
<dbReference type="InterPro" id="IPR004805">
    <property type="entry name" value="DnaE2/DnaE/PolC"/>
</dbReference>
<evidence type="ECO:0000313" key="8">
    <source>
        <dbReference type="EMBL" id="MDC9032205.1"/>
    </source>
</evidence>
<evidence type="ECO:0000313" key="9">
    <source>
        <dbReference type="Proteomes" id="UP001221763"/>
    </source>
</evidence>
<evidence type="ECO:0000256" key="3">
    <source>
        <dbReference type="ARBA" id="ARBA00022695"/>
    </source>
</evidence>
<dbReference type="InterPro" id="IPR011708">
    <property type="entry name" value="DNA_pol3_alpha_NTPase_dom"/>
</dbReference>
<keyword evidence="2" id="KW-0808">Transferase</keyword>
<protein>
    <recommendedName>
        <fullName evidence="1">DNA-directed DNA polymerase</fullName>
        <ecNumber evidence="1">2.7.7.7</ecNumber>
    </recommendedName>
</protein>
<dbReference type="Pfam" id="PF07733">
    <property type="entry name" value="DNA_pol3_alpha"/>
    <property type="match status" value="2"/>
</dbReference>
<dbReference type="Gene3D" id="3.20.20.140">
    <property type="entry name" value="Metal-dependent hydrolases"/>
    <property type="match status" value="1"/>
</dbReference>
<dbReference type="InterPro" id="IPR029460">
    <property type="entry name" value="DNAPol_HHH"/>
</dbReference>
<proteinExistence type="predicted"/>
<evidence type="ECO:0000256" key="5">
    <source>
        <dbReference type="ARBA" id="ARBA00022932"/>
    </source>
</evidence>
<dbReference type="Pfam" id="PF14579">
    <property type="entry name" value="HHH_6"/>
    <property type="match status" value="1"/>
</dbReference>
<dbReference type="Pfam" id="PF17657">
    <property type="entry name" value="DNA_pol3_finger"/>
    <property type="match status" value="1"/>
</dbReference>
<dbReference type="InterPro" id="IPR003141">
    <property type="entry name" value="Pol/His_phosphatase_N"/>
</dbReference>
<dbReference type="SMART" id="SM00481">
    <property type="entry name" value="POLIIIAc"/>
    <property type="match status" value="1"/>
</dbReference>
<dbReference type="PANTHER" id="PTHR32294">
    <property type="entry name" value="DNA POLYMERASE III SUBUNIT ALPHA"/>
    <property type="match status" value="1"/>
</dbReference>
<dbReference type="EMBL" id="JANHJP010000008">
    <property type="protein sequence ID" value="MDC9032205.1"/>
    <property type="molecule type" value="Genomic_DNA"/>
</dbReference>
<evidence type="ECO:0000256" key="1">
    <source>
        <dbReference type="ARBA" id="ARBA00012417"/>
    </source>
</evidence>
<evidence type="ECO:0000256" key="4">
    <source>
        <dbReference type="ARBA" id="ARBA00022705"/>
    </source>
</evidence>
<keyword evidence="9" id="KW-1185">Reference proteome</keyword>
<comment type="caution">
    <text evidence="8">The sequence shown here is derived from an EMBL/GenBank/DDBJ whole genome shotgun (WGS) entry which is preliminary data.</text>
</comment>
<gene>
    <name evidence="8" type="ORF">M8044_000427</name>
</gene>
<keyword evidence="4" id="KW-0235">DNA replication</keyword>
<dbReference type="RefSeq" id="WP_273585404.1">
    <property type="nucleotide sequence ID" value="NZ_JANHJP010000008.1"/>
</dbReference>
<comment type="catalytic activity">
    <reaction evidence="6">
        <text>DNA(n) + a 2'-deoxyribonucleoside 5'-triphosphate = DNA(n+1) + diphosphate</text>
        <dbReference type="Rhea" id="RHEA:22508"/>
        <dbReference type="Rhea" id="RHEA-COMP:17339"/>
        <dbReference type="Rhea" id="RHEA-COMP:17340"/>
        <dbReference type="ChEBI" id="CHEBI:33019"/>
        <dbReference type="ChEBI" id="CHEBI:61560"/>
        <dbReference type="ChEBI" id="CHEBI:173112"/>
        <dbReference type="EC" id="2.7.7.7"/>
    </reaction>
</comment>
<accession>A0ABT5L9D4</accession>
<evidence type="ECO:0000256" key="2">
    <source>
        <dbReference type="ARBA" id="ARBA00022679"/>
    </source>
</evidence>
<evidence type="ECO:0000259" key="7">
    <source>
        <dbReference type="SMART" id="SM00481"/>
    </source>
</evidence>
<dbReference type="Gene3D" id="1.10.150.870">
    <property type="match status" value="1"/>
</dbReference>
<keyword evidence="3" id="KW-0548">Nucleotidyltransferase</keyword>
<sequence>MSIFYLQSFYSIMESIPSLESLIKKAKDNQYNFVALSDNENLYGMVEFLFLCRQYQIKPILGMKIFLNLKEIIGQNKDICLLIYAFNDSGINYLIQISNLIKAKQKKITLSVLKTFQKDLFFVLSNIDFLFANISDFLLIEKIFDQLKNNLNFVFFGLSLQSDFLEMFASNFLSLLSEKLKILVVPVHKTNYLENFQKESYKLLFKLNSCSKDFKMSFKFLNKQEIDNKYQPYYRDYKEFFVDFNTFLNKIQYNKHFPSDLGMPLFKQSSEESSFVYLEKIIVSNLKQKISVSSPLFSIYFNRLKKELKIIKQMGYEDYFLIVFDLVQYALKNEILVGPGRGSAPSSLVCFCLGITEVDPLFYNLMFERFLNSKRNKKPDIDLDFPNNKLNVILKYIYEKYGPEHTANIIIFKSLTTKSFIKNTNYIKYQKEFLGTQKLDQKQIKTLSQLEKIPQSIGTHPAGIIISNQNLFQYVPIQSNSNINSPFRYQTQLDANHLEKIGLIKIDLLSLKNLSLIENILAKINVNKKDKICWKNIPLDDHQTFQLLNKGDTKYIFQLESSMAQKILQKVKPQKFEDLMDILALNRPGKIYYVDDYCLNKQKQKNILTESESSVNNYIKHIIDKTYGIILYQEQIMEIAFSFAGYDLGEAEIFMKYILNKNNLETKENMIKKEFVQRSIQKGHSELLSCKIYDYILKFANYSFNKSHSVSYALISYRMAYLKTHYLIPYLTVILNDCQKIPSETEFLLKKIKNTNKIEIVPPNIFISNIEYKLLKDKLLLPLTLIRNITDEAVLFIINERNKKKFVDFYDFKNRCQKVLNNNLLRDLVLAGVFDNFGLNKNTLLKDSNLEDLEHEQYLLSFKKQILLDELPEDFLKKETYKIFHFDLKAIIS</sequence>
<dbReference type="InterPro" id="IPR004013">
    <property type="entry name" value="PHP_dom"/>
</dbReference>
<dbReference type="PANTHER" id="PTHR32294:SF0">
    <property type="entry name" value="DNA POLYMERASE III SUBUNIT ALPHA"/>
    <property type="match status" value="1"/>
</dbReference>
<dbReference type="EC" id="2.7.7.7" evidence="1"/>
<evidence type="ECO:0000256" key="6">
    <source>
        <dbReference type="ARBA" id="ARBA00049244"/>
    </source>
</evidence>
<name>A0ABT5L9D4_9MOLU</name>
<reference evidence="8 9" key="1">
    <citation type="journal article" date="2023" name="Plant">
        <title>Draft Genome Sequence Resource of CBPPT1, a 'Candidatus Phytoplasma trifolii'-Related Strain Associated with Potato Purple Top Disease in the Columbia Basin, U.S.A.</title>
        <authorList>
            <person name="Wei W."/>
            <person name="Shao J."/>
            <person name="Bottner-Parker K.D."/>
            <person name="Zhao Y."/>
        </authorList>
    </citation>
    <scope>NUCLEOTIDE SEQUENCE [LARGE SCALE GENOMIC DNA]</scope>
    <source>
        <strain evidence="8 9">CBPPT1</strain>
    </source>
</reference>
<feature type="domain" description="Polymerase/histidinol phosphatase N-terminal" evidence="7">
    <location>
        <begin position="2"/>
        <end position="69"/>
    </location>
</feature>